<proteinExistence type="predicted"/>
<name>A0A089LWP4_9BACL</name>
<dbReference type="SUPFAM" id="SSF52266">
    <property type="entry name" value="SGNH hydrolase"/>
    <property type="match status" value="1"/>
</dbReference>
<dbReference type="InterPro" id="IPR051532">
    <property type="entry name" value="Ester_Hydrolysis_Enzymes"/>
</dbReference>
<protein>
    <submittedName>
        <fullName evidence="4">Lysophospholipase</fullName>
    </submittedName>
</protein>
<keyword evidence="2" id="KW-0812">Transmembrane</keyword>
<evidence type="ECO:0000313" key="5">
    <source>
        <dbReference type="Proteomes" id="UP000029507"/>
    </source>
</evidence>
<dbReference type="PANTHER" id="PTHR30383:SF27">
    <property type="entry name" value="SPORE GERMINATION LIPASE LIPC"/>
    <property type="match status" value="1"/>
</dbReference>
<dbReference type="HOGENOM" id="CLU_076859_1_0_9"/>
<feature type="region of interest" description="Disordered" evidence="1">
    <location>
        <begin position="151"/>
        <end position="214"/>
    </location>
</feature>
<dbReference type="InterPro" id="IPR036514">
    <property type="entry name" value="SGNH_hydro_sf"/>
</dbReference>
<dbReference type="AlphaFoldDB" id="A0A089LWP4"/>
<keyword evidence="2" id="KW-0472">Membrane</keyword>
<evidence type="ECO:0000256" key="1">
    <source>
        <dbReference type="SAM" id="MobiDB-lite"/>
    </source>
</evidence>
<evidence type="ECO:0000313" key="4">
    <source>
        <dbReference type="EMBL" id="AIQ64570.1"/>
    </source>
</evidence>
<gene>
    <name evidence="4" type="ORF">PSTEL_17155</name>
</gene>
<dbReference type="EMBL" id="CP009286">
    <property type="protein sequence ID" value="AIQ64570.1"/>
    <property type="molecule type" value="Genomic_DNA"/>
</dbReference>
<feature type="compositionally biased region" description="Low complexity" evidence="1">
    <location>
        <begin position="177"/>
        <end position="214"/>
    </location>
</feature>
<dbReference type="STRING" id="169760.PSTEL_17155"/>
<sequence length="334" mass="33944">MKDFKWQWRGIAFLSIAATLMLIFGFIYAARDVIYPAGSLSSGTLPESSAAPNAEASGKLRVAAVGDSLAKGTGDDKGEGFVCRAVAGLSSGGTEAELVGNLGINGLTTSGLQAKLKEQGVKYVLEQADIILVSIGGNDLFQGAQSMLNEASGSGAGADGSAGLGSAASGSAGQGSAGTTSSGGSASAAPGSGNAASSNTAAEGGAAASGRTSASEVLQDLDPAKMMGDIPAASKRLEAVLYGIEAINPKAKIYYIGLYNPFGDIKDMLQPGNEGVTVWNAAAMDIINRHPNMTLVPTFDLFGGHLDKYLSSDHFHPNGDGYQRMADRIVQAVR</sequence>
<feature type="transmembrane region" description="Helical" evidence="2">
    <location>
        <begin position="12"/>
        <end position="30"/>
    </location>
</feature>
<dbReference type="Gene3D" id="3.40.50.1110">
    <property type="entry name" value="SGNH hydrolase"/>
    <property type="match status" value="1"/>
</dbReference>
<evidence type="ECO:0000259" key="3">
    <source>
        <dbReference type="Pfam" id="PF13472"/>
    </source>
</evidence>
<evidence type="ECO:0000256" key="2">
    <source>
        <dbReference type="SAM" id="Phobius"/>
    </source>
</evidence>
<dbReference type="Proteomes" id="UP000029507">
    <property type="component" value="Chromosome"/>
</dbReference>
<dbReference type="PANTHER" id="PTHR30383">
    <property type="entry name" value="THIOESTERASE 1/PROTEASE 1/LYSOPHOSPHOLIPASE L1"/>
    <property type="match status" value="1"/>
</dbReference>
<accession>A0A089LWP4</accession>
<reference evidence="4 5" key="1">
    <citation type="submission" date="2014-08" db="EMBL/GenBank/DDBJ databases">
        <title>Comparative genomics of the Paenibacillus odorifer group.</title>
        <authorList>
            <person name="den Bakker H.C."/>
            <person name="Tsai Y.-C."/>
            <person name="Martin N."/>
            <person name="Korlach J."/>
            <person name="Wiedmann M."/>
        </authorList>
    </citation>
    <scope>NUCLEOTIDE SEQUENCE [LARGE SCALE GENOMIC DNA]</scope>
    <source>
        <strain evidence="4 5">DSM 14472</strain>
    </source>
</reference>
<dbReference type="KEGG" id="pste:PSTEL_17155"/>
<keyword evidence="5" id="KW-1185">Reference proteome</keyword>
<organism evidence="4 5">
    <name type="scientific">Paenibacillus stellifer</name>
    <dbReference type="NCBI Taxonomy" id="169760"/>
    <lineage>
        <taxon>Bacteria</taxon>
        <taxon>Bacillati</taxon>
        <taxon>Bacillota</taxon>
        <taxon>Bacilli</taxon>
        <taxon>Bacillales</taxon>
        <taxon>Paenibacillaceae</taxon>
        <taxon>Paenibacillus</taxon>
    </lineage>
</organism>
<feature type="domain" description="SGNH hydrolase-type esterase" evidence="3">
    <location>
        <begin position="64"/>
        <end position="324"/>
    </location>
</feature>
<feature type="compositionally biased region" description="Gly residues" evidence="1">
    <location>
        <begin position="154"/>
        <end position="163"/>
    </location>
</feature>
<keyword evidence="2" id="KW-1133">Transmembrane helix</keyword>
<dbReference type="InterPro" id="IPR013830">
    <property type="entry name" value="SGNH_hydro"/>
</dbReference>
<dbReference type="GO" id="GO:0004622">
    <property type="term" value="F:phosphatidylcholine lysophospholipase activity"/>
    <property type="evidence" value="ECO:0007669"/>
    <property type="project" value="TreeGrafter"/>
</dbReference>
<dbReference type="RefSeq" id="WP_038696945.1">
    <property type="nucleotide sequence ID" value="NZ_CP009286.1"/>
</dbReference>
<dbReference type="Pfam" id="PF13472">
    <property type="entry name" value="Lipase_GDSL_2"/>
    <property type="match status" value="1"/>
</dbReference>